<dbReference type="STRING" id="913774.A0A0C3CA27"/>
<dbReference type="InParanoid" id="A0A0C3CA27"/>
<keyword evidence="5" id="KW-0804">Transcription</keyword>
<dbReference type="Proteomes" id="UP000054321">
    <property type="component" value="Unassembled WGS sequence"/>
</dbReference>
<reference evidence="10" key="2">
    <citation type="submission" date="2015-01" db="EMBL/GenBank/DDBJ databases">
        <title>Evolutionary Origins and Diversification of the Mycorrhizal Mutualists.</title>
        <authorList>
            <consortium name="DOE Joint Genome Institute"/>
            <consortium name="Mycorrhizal Genomics Consortium"/>
            <person name="Kohler A."/>
            <person name="Kuo A."/>
            <person name="Nagy L.G."/>
            <person name="Floudas D."/>
            <person name="Copeland A."/>
            <person name="Barry K.W."/>
            <person name="Cichocki N."/>
            <person name="Veneault-Fourrey C."/>
            <person name="LaButti K."/>
            <person name="Lindquist E.A."/>
            <person name="Lipzen A."/>
            <person name="Lundell T."/>
            <person name="Morin E."/>
            <person name="Murat C."/>
            <person name="Riley R."/>
            <person name="Ohm R."/>
            <person name="Sun H."/>
            <person name="Tunlid A."/>
            <person name="Henrissat B."/>
            <person name="Grigoriev I.V."/>
            <person name="Hibbett D.S."/>
            <person name="Martin F."/>
        </authorList>
    </citation>
    <scope>NUCLEOTIDE SEQUENCE [LARGE SCALE GENOMIC DNA]</scope>
    <source>
        <strain evidence="10">Zn</strain>
    </source>
</reference>
<proteinExistence type="predicted"/>
<dbReference type="HOGENOM" id="CLU_007003_3_1_1"/>
<dbReference type="SMART" id="SM00906">
    <property type="entry name" value="Fungal_trans"/>
    <property type="match status" value="1"/>
</dbReference>
<evidence type="ECO:0000313" key="10">
    <source>
        <dbReference type="Proteomes" id="UP000054321"/>
    </source>
</evidence>
<dbReference type="OrthoDB" id="4161332at2759"/>
<feature type="compositionally biased region" description="Polar residues" evidence="7">
    <location>
        <begin position="512"/>
        <end position="529"/>
    </location>
</feature>
<dbReference type="GO" id="GO:0008270">
    <property type="term" value="F:zinc ion binding"/>
    <property type="evidence" value="ECO:0007669"/>
    <property type="project" value="InterPro"/>
</dbReference>
<dbReference type="CDD" id="cd12148">
    <property type="entry name" value="fungal_TF_MHR"/>
    <property type="match status" value="1"/>
</dbReference>
<dbReference type="PANTHER" id="PTHR31313:SF86">
    <property type="entry name" value="ZN(2)-C6 FUNGAL-TYPE DOMAIN-CONTAINING PROTEIN"/>
    <property type="match status" value="1"/>
</dbReference>
<reference evidence="9 10" key="1">
    <citation type="submission" date="2014-04" db="EMBL/GenBank/DDBJ databases">
        <authorList>
            <consortium name="DOE Joint Genome Institute"/>
            <person name="Kuo A."/>
            <person name="Martino E."/>
            <person name="Perotto S."/>
            <person name="Kohler A."/>
            <person name="Nagy L.G."/>
            <person name="Floudas D."/>
            <person name="Copeland A."/>
            <person name="Barry K.W."/>
            <person name="Cichocki N."/>
            <person name="Veneault-Fourrey C."/>
            <person name="LaButti K."/>
            <person name="Lindquist E.A."/>
            <person name="Lipzen A."/>
            <person name="Lundell T."/>
            <person name="Morin E."/>
            <person name="Murat C."/>
            <person name="Sun H."/>
            <person name="Tunlid A."/>
            <person name="Henrissat B."/>
            <person name="Grigoriev I.V."/>
            <person name="Hibbett D.S."/>
            <person name="Martin F."/>
            <person name="Nordberg H.P."/>
            <person name="Cantor M.N."/>
            <person name="Hua S.X."/>
        </authorList>
    </citation>
    <scope>NUCLEOTIDE SEQUENCE [LARGE SCALE GENOMIC DNA]</scope>
    <source>
        <strain evidence="9 10">Zn</strain>
    </source>
</reference>
<evidence type="ECO:0000256" key="4">
    <source>
        <dbReference type="ARBA" id="ARBA00023125"/>
    </source>
</evidence>
<evidence type="ECO:0000256" key="5">
    <source>
        <dbReference type="ARBA" id="ARBA00023163"/>
    </source>
</evidence>
<dbReference type="GO" id="GO:0006351">
    <property type="term" value="P:DNA-templated transcription"/>
    <property type="evidence" value="ECO:0007669"/>
    <property type="project" value="InterPro"/>
</dbReference>
<keyword evidence="6" id="KW-0539">Nucleus</keyword>
<keyword evidence="2" id="KW-0862">Zinc</keyword>
<evidence type="ECO:0000256" key="7">
    <source>
        <dbReference type="SAM" id="MobiDB-lite"/>
    </source>
</evidence>
<name>A0A0C3CA27_OIDMZ</name>
<feature type="domain" description="Xylanolytic transcriptional activator regulatory" evidence="8">
    <location>
        <begin position="113"/>
        <end position="188"/>
    </location>
</feature>
<dbReference type="EMBL" id="KN832886">
    <property type="protein sequence ID" value="KIM95768.1"/>
    <property type="molecule type" value="Genomic_DNA"/>
</dbReference>
<keyword evidence="4" id="KW-0238">DNA-binding</keyword>
<protein>
    <recommendedName>
        <fullName evidence="8">Xylanolytic transcriptional activator regulatory domain-containing protein</fullName>
    </recommendedName>
</protein>
<gene>
    <name evidence="9" type="ORF">OIDMADRAFT_171198</name>
</gene>
<evidence type="ECO:0000256" key="2">
    <source>
        <dbReference type="ARBA" id="ARBA00022833"/>
    </source>
</evidence>
<evidence type="ECO:0000256" key="1">
    <source>
        <dbReference type="ARBA" id="ARBA00022723"/>
    </source>
</evidence>
<dbReference type="InterPro" id="IPR051615">
    <property type="entry name" value="Transcr_Regulatory_Elem"/>
</dbReference>
<accession>A0A0C3CA27</accession>
<sequence>MQLLSVFWNRQHYSGSTVYRPCFMRDMACQGPHFSPLLLNAMFFVASKHLEKTQGQCCSTDNCIEGMPFRRRVEEILHSHDIQVLCRSKVTTIQALLLMSDALFSWCDERSLSWHYLGIAINMIVDLGIHTENSTFYTTNSRSTESLEVYRRVFWAAFVLDKVQSIYQGRPARLREMDIQIPVIFLDEYEELEQFNTLSYSANPAQLDSPTHGVSTFEQLCKLSIIADRILCSLYVEKSLAKSPEDLFQTSYSLHADLIRWRESLPDHLVILDGSGSSSVLPHTLSLLSMYNSLIILLKRPFVSAGHLQSVSDSAASDAFAICATAASDIDCILRLYKKHFCMKATPYFMSYATYVSATIHVRIAAQMPYESKAYRCLQTCLEVLSEHQIKCHAPRRSMSILLGLIRRLKVEVCDSFIAFSSRTSRLEAQRAEDAITFSAHKSAASLDYGQNNPTSEQAYLDDQQVDLATLVDVDIDKIMKTFNFMSPENMHHSRTRELLEDPMSYPLSDTGADSNTMEEANSGSFPFE</sequence>
<evidence type="ECO:0000313" key="9">
    <source>
        <dbReference type="EMBL" id="KIM95768.1"/>
    </source>
</evidence>
<dbReference type="AlphaFoldDB" id="A0A0C3CA27"/>
<keyword evidence="3" id="KW-0805">Transcription regulation</keyword>
<organism evidence="9 10">
    <name type="scientific">Oidiodendron maius (strain Zn)</name>
    <dbReference type="NCBI Taxonomy" id="913774"/>
    <lineage>
        <taxon>Eukaryota</taxon>
        <taxon>Fungi</taxon>
        <taxon>Dikarya</taxon>
        <taxon>Ascomycota</taxon>
        <taxon>Pezizomycotina</taxon>
        <taxon>Leotiomycetes</taxon>
        <taxon>Leotiomycetes incertae sedis</taxon>
        <taxon>Myxotrichaceae</taxon>
        <taxon>Oidiodendron</taxon>
    </lineage>
</organism>
<dbReference type="PANTHER" id="PTHR31313">
    <property type="entry name" value="TY1 ENHANCER ACTIVATOR"/>
    <property type="match status" value="1"/>
</dbReference>
<keyword evidence="1" id="KW-0479">Metal-binding</keyword>
<keyword evidence="10" id="KW-1185">Reference proteome</keyword>
<evidence type="ECO:0000256" key="3">
    <source>
        <dbReference type="ARBA" id="ARBA00023015"/>
    </source>
</evidence>
<dbReference type="Pfam" id="PF04082">
    <property type="entry name" value="Fungal_trans"/>
    <property type="match status" value="1"/>
</dbReference>
<evidence type="ECO:0000259" key="8">
    <source>
        <dbReference type="SMART" id="SM00906"/>
    </source>
</evidence>
<dbReference type="InterPro" id="IPR007219">
    <property type="entry name" value="XnlR_reg_dom"/>
</dbReference>
<evidence type="ECO:0000256" key="6">
    <source>
        <dbReference type="ARBA" id="ARBA00023242"/>
    </source>
</evidence>
<feature type="region of interest" description="Disordered" evidence="7">
    <location>
        <begin position="503"/>
        <end position="529"/>
    </location>
</feature>
<dbReference type="GO" id="GO:0003677">
    <property type="term" value="F:DNA binding"/>
    <property type="evidence" value="ECO:0007669"/>
    <property type="project" value="UniProtKB-KW"/>
</dbReference>